<dbReference type="HOGENOM" id="CLU_023081_1_0_0"/>
<dbReference type="GO" id="GO:0005829">
    <property type="term" value="C:cytosol"/>
    <property type="evidence" value="ECO:0007669"/>
    <property type="project" value="TreeGrafter"/>
</dbReference>
<sequence>MRVALFVTCLADQFLAEAGVAAVKLLRHLGVEVEFPPAQTCCGQPAYNAGYWNEARQMAAHTLGVFEDAEYVVLPSGSCTAMVRSFYPELYRDMPRKFSKAEALSRKTYELAEFIVKVLGVSTLGLGLEGQRIAYHHGCHALRELGIKDEPLTLLANAGASLVPWEAAIECCGFGGLFSVKLPEVSLSMADRKLSTLPEVDVLTSADGGCLLHLSGRIAHRRLNVAVKPLASVLWEAAQKTPEVDAHAG</sequence>
<name>D7BD83_ALLS1</name>
<proteinExistence type="predicted"/>
<dbReference type="eggNOG" id="COG0247">
    <property type="taxonomic scope" value="Bacteria"/>
</dbReference>
<dbReference type="OrthoDB" id="9770306at2"/>
<reference evidence="2 3" key="1">
    <citation type="journal article" date="2010" name="Stand. Genomic Sci.">
        <title>Complete genome sequence of Meiothermus silvanus type strain (VI-R2).</title>
        <authorList>
            <person name="Sikorski J."/>
            <person name="Tindall B.J."/>
            <person name="Lowry S."/>
            <person name="Lucas S."/>
            <person name="Nolan M."/>
            <person name="Copeland A."/>
            <person name="Glavina Del Rio T."/>
            <person name="Tice H."/>
            <person name="Cheng J.F."/>
            <person name="Han C."/>
            <person name="Pitluck S."/>
            <person name="Liolios K."/>
            <person name="Ivanova N."/>
            <person name="Mavromatis K."/>
            <person name="Mikhailova N."/>
            <person name="Pati A."/>
            <person name="Goodwin L."/>
            <person name="Chen A."/>
            <person name="Palaniappan K."/>
            <person name="Land M."/>
            <person name="Hauser L."/>
            <person name="Chang Y.J."/>
            <person name="Jeffries C.D."/>
            <person name="Rohde M."/>
            <person name="Goker M."/>
            <person name="Woyke T."/>
            <person name="Bristow J."/>
            <person name="Eisen J.A."/>
            <person name="Markowitz V."/>
            <person name="Hugenholtz P."/>
            <person name="Kyrpides N.C."/>
            <person name="Klenk H.P."/>
            <person name="Lapidus A."/>
        </authorList>
    </citation>
    <scope>NUCLEOTIDE SEQUENCE [LARGE SCALE GENOMIC DNA]</scope>
    <source>
        <strain evidence="3">ATCC 700542 / DSM 9946 / VI-R2</strain>
    </source>
</reference>
<feature type="domain" description="Cysteine-rich" evidence="1">
    <location>
        <begin position="3"/>
        <end position="83"/>
    </location>
</feature>
<dbReference type="STRING" id="526227.Mesil_1096"/>
<evidence type="ECO:0000259" key="1">
    <source>
        <dbReference type="Pfam" id="PF02754"/>
    </source>
</evidence>
<dbReference type="PANTHER" id="PTHR30296:SF0">
    <property type="entry name" value="LACTATE UTILIZATION PROTEIN A"/>
    <property type="match status" value="1"/>
</dbReference>
<protein>
    <recommendedName>
        <fullName evidence="1">Cysteine-rich domain-containing protein</fullName>
    </recommendedName>
</protein>
<dbReference type="KEGG" id="msv:Mesil_1096"/>
<organism evidence="2 3">
    <name type="scientific">Allomeiothermus silvanus (strain ATCC 700542 / DSM 9946 / NBRC 106475 / NCIMB 13440 / VI-R2)</name>
    <name type="common">Thermus silvanus</name>
    <dbReference type="NCBI Taxonomy" id="526227"/>
    <lineage>
        <taxon>Bacteria</taxon>
        <taxon>Thermotogati</taxon>
        <taxon>Deinococcota</taxon>
        <taxon>Deinococci</taxon>
        <taxon>Thermales</taxon>
        <taxon>Thermaceae</taxon>
        <taxon>Allomeiothermus</taxon>
    </lineage>
</organism>
<gene>
    <name evidence="2" type="ordered locus">Mesil_1096</name>
</gene>
<dbReference type="Pfam" id="PF02754">
    <property type="entry name" value="CCG"/>
    <property type="match status" value="2"/>
</dbReference>
<dbReference type="InterPro" id="IPR004017">
    <property type="entry name" value="Cys_rich_dom"/>
</dbReference>
<dbReference type="Proteomes" id="UP000001916">
    <property type="component" value="Chromosome"/>
</dbReference>
<evidence type="ECO:0000313" key="3">
    <source>
        <dbReference type="Proteomes" id="UP000001916"/>
    </source>
</evidence>
<dbReference type="PANTHER" id="PTHR30296">
    <property type="entry name" value="UNCHARACTERIZED PROTEIN YKGE"/>
    <property type="match status" value="1"/>
</dbReference>
<dbReference type="GO" id="GO:0016491">
    <property type="term" value="F:oxidoreductase activity"/>
    <property type="evidence" value="ECO:0007669"/>
    <property type="project" value="UniProtKB-ARBA"/>
</dbReference>
<keyword evidence="3" id="KW-1185">Reference proteome</keyword>
<feature type="domain" description="Cysteine-rich" evidence="1">
    <location>
        <begin position="133"/>
        <end position="214"/>
    </location>
</feature>
<accession>D7BD83</accession>
<evidence type="ECO:0000313" key="2">
    <source>
        <dbReference type="EMBL" id="ADH63001.1"/>
    </source>
</evidence>
<dbReference type="EMBL" id="CP002042">
    <property type="protein sequence ID" value="ADH63001.1"/>
    <property type="molecule type" value="Genomic_DNA"/>
</dbReference>
<dbReference type="AlphaFoldDB" id="D7BD83"/>
<dbReference type="RefSeq" id="WP_013157582.1">
    <property type="nucleotide sequence ID" value="NC_014212.1"/>
</dbReference>